<evidence type="ECO:0000313" key="2">
    <source>
        <dbReference type="Proteomes" id="UP000534286"/>
    </source>
</evidence>
<dbReference type="SUPFAM" id="SSF53597">
    <property type="entry name" value="Dihydrofolate reductase-like"/>
    <property type="match status" value="1"/>
</dbReference>
<accession>A0A7W7RW01</accession>
<gene>
    <name evidence="1" type="ORF">FHR32_003551</name>
</gene>
<evidence type="ECO:0000313" key="1">
    <source>
        <dbReference type="EMBL" id="MBB4939246.1"/>
    </source>
</evidence>
<protein>
    <submittedName>
        <fullName evidence="1">Dihydrofolate reductase</fullName>
    </submittedName>
</protein>
<organism evidence="1 2">
    <name type="scientific">Streptosporangium album</name>
    <dbReference type="NCBI Taxonomy" id="47479"/>
    <lineage>
        <taxon>Bacteria</taxon>
        <taxon>Bacillati</taxon>
        <taxon>Actinomycetota</taxon>
        <taxon>Actinomycetes</taxon>
        <taxon>Streptosporangiales</taxon>
        <taxon>Streptosporangiaceae</taxon>
        <taxon>Streptosporangium</taxon>
    </lineage>
</organism>
<comment type="caution">
    <text evidence="1">The sequence shown here is derived from an EMBL/GenBank/DDBJ whole genome shotgun (WGS) entry which is preliminary data.</text>
</comment>
<keyword evidence="2" id="KW-1185">Reference proteome</keyword>
<dbReference type="Proteomes" id="UP000534286">
    <property type="component" value="Unassembled WGS sequence"/>
</dbReference>
<dbReference type="Gene3D" id="3.40.430.10">
    <property type="entry name" value="Dihydrofolate Reductase, subunit A"/>
    <property type="match status" value="1"/>
</dbReference>
<sequence length="82" mass="8684">MNDEMGAVVGGLTTGADTLLLGRTTYESFAAAWPHQTGDMAEALKAMPKLVASNTMETAEWNNTTILGGDAVAELTALKKRR</sequence>
<dbReference type="RefSeq" id="WP_246466187.1">
    <property type="nucleotide sequence ID" value="NZ_BAABEK010000187.1"/>
</dbReference>
<dbReference type="EMBL" id="JACHJU010000001">
    <property type="protein sequence ID" value="MBB4939246.1"/>
    <property type="molecule type" value="Genomic_DNA"/>
</dbReference>
<name>A0A7W7RW01_9ACTN</name>
<reference evidence="1 2" key="1">
    <citation type="submission" date="2020-08" db="EMBL/GenBank/DDBJ databases">
        <title>Sequencing the genomes of 1000 actinobacteria strains.</title>
        <authorList>
            <person name="Klenk H.-P."/>
        </authorList>
    </citation>
    <scope>NUCLEOTIDE SEQUENCE [LARGE SCALE GENOMIC DNA]</scope>
    <source>
        <strain evidence="1 2">DSM 43023</strain>
    </source>
</reference>
<dbReference type="AlphaFoldDB" id="A0A7W7RW01"/>
<dbReference type="InterPro" id="IPR024072">
    <property type="entry name" value="DHFR-like_dom_sf"/>
</dbReference>
<proteinExistence type="predicted"/>